<evidence type="ECO:0000313" key="1">
    <source>
        <dbReference type="EMBL" id="SMX87086.1"/>
    </source>
</evidence>
<proteinExistence type="predicted"/>
<protein>
    <submittedName>
        <fullName evidence="1">Uncharacterized protein</fullName>
    </submittedName>
</protein>
<name>A0A2H1JHU5_BREAU</name>
<gene>
    <name evidence="1" type="ORF">BAUR9175_02453</name>
</gene>
<comment type="caution">
    <text evidence="1">The sequence shown here is derived from an EMBL/GenBank/DDBJ whole genome shotgun (WGS) entry which is preliminary data.</text>
</comment>
<dbReference type="Proteomes" id="UP000234525">
    <property type="component" value="Unassembled WGS sequence"/>
</dbReference>
<dbReference type="PROSITE" id="PS51257">
    <property type="entry name" value="PROKAR_LIPOPROTEIN"/>
    <property type="match status" value="1"/>
</dbReference>
<dbReference type="EMBL" id="FXZB01000016">
    <property type="protein sequence ID" value="SMX87086.1"/>
    <property type="molecule type" value="Genomic_DNA"/>
</dbReference>
<keyword evidence="2" id="KW-1185">Reference proteome</keyword>
<dbReference type="AlphaFoldDB" id="A0A2H1JHU5"/>
<reference evidence="1" key="1">
    <citation type="submission" date="2017-03" db="EMBL/GenBank/DDBJ databases">
        <authorList>
            <person name="Monnet C."/>
        </authorList>
    </citation>
    <scope>NUCLEOTIDE SEQUENCE [LARGE SCALE GENOMIC DNA]</scope>
    <source>
        <strain evidence="1">ATCC 9175</strain>
    </source>
</reference>
<accession>A0A2H1JHU5</accession>
<organism evidence="1 2">
    <name type="scientific">Brevibacterium aurantiacum</name>
    <dbReference type="NCBI Taxonomy" id="273384"/>
    <lineage>
        <taxon>Bacteria</taxon>
        <taxon>Bacillati</taxon>
        <taxon>Actinomycetota</taxon>
        <taxon>Actinomycetes</taxon>
        <taxon>Micrococcales</taxon>
        <taxon>Brevibacteriaceae</taxon>
        <taxon>Brevibacterium</taxon>
    </lineage>
</organism>
<sequence>MSMSERVYTALSAEQAGIILAALSCWGDEESDSLSERVADCLDVVLVERSNQ</sequence>
<evidence type="ECO:0000313" key="2">
    <source>
        <dbReference type="Proteomes" id="UP000234525"/>
    </source>
</evidence>